<reference evidence="1 2" key="2">
    <citation type="journal article" date="2022" name="Mol. Ecol. Resour.">
        <title>The genomes of chicory, endive, great burdock and yacon provide insights into Asteraceae paleo-polyploidization history and plant inulin production.</title>
        <authorList>
            <person name="Fan W."/>
            <person name="Wang S."/>
            <person name="Wang H."/>
            <person name="Wang A."/>
            <person name="Jiang F."/>
            <person name="Liu H."/>
            <person name="Zhao H."/>
            <person name="Xu D."/>
            <person name="Zhang Y."/>
        </authorList>
    </citation>
    <scope>NUCLEOTIDE SEQUENCE [LARGE SCALE GENOMIC DNA]</scope>
    <source>
        <strain evidence="2">cv. Punajuju</strain>
        <tissue evidence="1">Leaves</tissue>
    </source>
</reference>
<evidence type="ECO:0000313" key="2">
    <source>
        <dbReference type="Proteomes" id="UP001055811"/>
    </source>
</evidence>
<evidence type="ECO:0000313" key="1">
    <source>
        <dbReference type="EMBL" id="KAI3740235.1"/>
    </source>
</evidence>
<keyword evidence="2" id="KW-1185">Reference proteome</keyword>
<reference evidence="2" key="1">
    <citation type="journal article" date="2022" name="Mol. Ecol. Resour.">
        <title>The genomes of chicory, endive, great burdock and yacon provide insights into Asteraceae palaeo-polyploidization history and plant inulin production.</title>
        <authorList>
            <person name="Fan W."/>
            <person name="Wang S."/>
            <person name="Wang H."/>
            <person name="Wang A."/>
            <person name="Jiang F."/>
            <person name="Liu H."/>
            <person name="Zhao H."/>
            <person name="Xu D."/>
            <person name="Zhang Y."/>
        </authorList>
    </citation>
    <scope>NUCLEOTIDE SEQUENCE [LARGE SCALE GENOMIC DNA]</scope>
    <source>
        <strain evidence="2">cv. Punajuju</strain>
    </source>
</reference>
<gene>
    <name evidence="1" type="ORF">L2E82_30660</name>
</gene>
<sequence>MVLYDIGVVSTKEPFKCVINQGIILGEASKTYLVNILTNDVNAVLIASVLNKLQIQYMASKDKDGKFVSADSIDASGNHKEERIADEKL</sequence>
<dbReference type="Proteomes" id="UP001055811">
    <property type="component" value="Linkage Group LG05"/>
</dbReference>
<protein>
    <submittedName>
        <fullName evidence="1">Uncharacterized protein</fullName>
    </submittedName>
</protein>
<dbReference type="EMBL" id="CM042013">
    <property type="protein sequence ID" value="KAI3740235.1"/>
    <property type="molecule type" value="Genomic_DNA"/>
</dbReference>
<proteinExistence type="predicted"/>
<name>A0ACB9D104_CICIN</name>
<accession>A0ACB9D104</accession>
<organism evidence="1 2">
    <name type="scientific">Cichorium intybus</name>
    <name type="common">Chicory</name>
    <dbReference type="NCBI Taxonomy" id="13427"/>
    <lineage>
        <taxon>Eukaryota</taxon>
        <taxon>Viridiplantae</taxon>
        <taxon>Streptophyta</taxon>
        <taxon>Embryophyta</taxon>
        <taxon>Tracheophyta</taxon>
        <taxon>Spermatophyta</taxon>
        <taxon>Magnoliopsida</taxon>
        <taxon>eudicotyledons</taxon>
        <taxon>Gunneridae</taxon>
        <taxon>Pentapetalae</taxon>
        <taxon>asterids</taxon>
        <taxon>campanulids</taxon>
        <taxon>Asterales</taxon>
        <taxon>Asteraceae</taxon>
        <taxon>Cichorioideae</taxon>
        <taxon>Cichorieae</taxon>
        <taxon>Cichoriinae</taxon>
        <taxon>Cichorium</taxon>
    </lineage>
</organism>
<comment type="caution">
    <text evidence="1">The sequence shown here is derived from an EMBL/GenBank/DDBJ whole genome shotgun (WGS) entry which is preliminary data.</text>
</comment>